<proteinExistence type="predicted"/>
<name>A0A2D2DRE5_9BURK</name>
<accession>A0A2D2DRE5</accession>
<feature type="region of interest" description="Disordered" evidence="1">
    <location>
        <begin position="29"/>
        <end position="67"/>
    </location>
</feature>
<evidence type="ECO:0000259" key="2">
    <source>
        <dbReference type="Pfam" id="PF13701"/>
    </source>
</evidence>
<reference evidence="3" key="1">
    <citation type="submission" date="2017-10" db="EMBL/GenBank/DDBJ databases">
        <title>Massilia psychrophilum sp. nov., a novel purple-pigmented bacterium isolated from Tianshan glacier, Xinjiang Municipality, China.</title>
        <authorList>
            <person name="Wang H."/>
        </authorList>
    </citation>
    <scope>NUCLEOTIDE SEQUENCE [LARGE SCALE GENOMIC DNA]</scope>
    <source>
        <strain evidence="3">B2</strain>
    </source>
</reference>
<organism evidence="3 4">
    <name type="scientific">Massilia violaceinigra</name>
    <dbReference type="NCBI Taxonomy" id="2045208"/>
    <lineage>
        <taxon>Bacteria</taxon>
        <taxon>Pseudomonadati</taxon>
        <taxon>Pseudomonadota</taxon>
        <taxon>Betaproteobacteria</taxon>
        <taxon>Burkholderiales</taxon>
        <taxon>Oxalobacteraceae</taxon>
        <taxon>Telluria group</taxon>
        <taxon>Massilia</taxon>
    </lineage>
</organism>
<dbReference type="AlphaFoldDB" id="A0A2D2DRE5"/>
<dbReference type="OrthoDB" id="476248at2"/>
<feature type="domain" description="Transposase DDE" evidence="2">
    <location>
        <begin position="63"/>
        <end position="163"/>
    </location>
</feature>
<dbReference type="InterPro" id="IPR025668">
    <property type="entry name" value="Tnp_DDE_dom"/>
</dbReference>
<dbReference type="EMBL" id="CP024608">
    <property type="protein sequence ID" value="ATQ77530.1"/>
    <property type="molecule type" value="Genomic_DNA"/>
</dbReference>
<evidence type="ECO:0000313" key="4">
    <source>
        <dbReference type="Proteomes" id="UP000229897"/>
    </source>
</evidence>
<feature type="compositionally biased region" description="Low complexity" evidence="1">
    <location>
        <begin position="29"/>
        <end position="44"/>
    </location>
</feature>
<protein>
    <recommendedName>
        <fullName evidence="2">Transposase DDE domain-containing protein</fullName>
    </recommendedName>
</protein>
<sequence>MPRPAAAGVLQPLLRINLLPAADDLRQCVGRPGRGRAAARQAPVRRGERHDHAPRSETDSPPFPDTPILVRGDGHFSEPELMGLIASMPNTDFIFGFSCNVTLHEMAEPTNLRACDLWVAAQTRDVVPGAVRLFDEFAYQARSRPRAWRVLLKAEVRALGENTLRRCLHVSSRHLYPSCAGRYAHRARKAGAVQDGGRRRCRRVAGMAIAGQRLDCQIRLPLHDRLGRRLQFLGRRGRYGQYRSVRLRRYPRPALHSHFVACG</sequence>
<evidence type="ECO:0000313" key="3">
    <source>
        <dbReference type="EMBL" id="ATQ77530.1"/>
    </source>
</evidence>
<keyword evidence="4" id="KW-1185">Reference proteome</keyword>
<dbReference type="Proteomes" id="UP000229897">
    <property type="component" value="Chromosome"/>
</dbReference>
<gene>
    <name evidence="3" type="ORF">CR152_25775</name>
</gene>
<evidence type="ECO:0000256" key="1">
    <source>
        <dbReference type="SAM" id="MobiDB-lite"/>
    </source>
</evidence>
<dbReference type="Pfam" id="PF13701">
    <property type="entry name" value="DDE_Tnp_1_4"/>
    <property type="match status" value="1"/>
</dbReference>
<dbReference type="KEGG" id="mass:CR152_25775"/>
<feature type="compositionally biased region" description="Basic and acidic residues" evidence="1">
    <location>
        <begin position="45"/>
        <end position="58"/>
    </location>
</feature>